<evidence type="ECO:0000313" key="11">
    <source>
        <dbReference type="EMBL" id="CAB4740364.1"/>
    </source>
</evidence>
<reference evidence="11" key="1">
    <citation type="submission" date="2020-05" db="EMBL/GenBank/DDBJ databases">
        <authorList>
            <person name="Chiriac C."/>
            <person name="Salcher M."/>
            <person name="Ghai R."/>
            <person name="Kavagutti S V."/>
        </authorList>
    </citation>
    <scope>NUCLEOTIDE SEQUENCE</scope>
</reference>
<dbReference type="GO" id="GO:0005615">
    <property type="term" value="C:extracellular space"/>
    <property type="evidence" value="ECO:0007669"/>
    <property type="project" value="InterPro"/>
</dbReference>
<dbReference type="InterPro" id="IPR001842">
    <property type="entry name" value="Peptidase_M36"/>
</dbReference>
<dbReference type="PRINTS" id="PR00999">
    <property type="entry name" value="FUNGALYSIN"/>
</dbReference>
<accession>A0A6J6SZZ9</accession>
<evidence type="ECO:0000256" key="5">
    <source>
        <dbReference type="ARBA" id="ARBA00022670"/>
    </source>
</evidence>
<dbReference type="InterPro" id="IPR050371">
    <property type="entry name" value="Fungal_virulence_M36"/>
</dbReference>
<dbReference type="Gene3D" id="1.10.390.10">
    <property type="entry name" value="Neutral Protease Domain 2"/>
    <property type="match status" value="1"/>
</dbReference>
<protein>
    <submittedName>
        <fullName evidence="11">Unannotated protein</fullName>
    </submittedName>
</protein>
<comment type="similarity">
    <text evidence="3">Belongs to the peptidase M36 family.</text>
</comment>
<evidence type="ECO:0000256" key="7">
    <source>
        <dbReference type="ARBA" id="ARBA00022801"/>
    </source>
</evidence>
<dbReference type="AlphaFoldDB" id="A0A6J6SZZ9"/>
<dbReference type="PANTHER" id="PTHR33478:SF1">
    <property type="entry name" value="EXTRACELLULAR METALLOPROTEINASE MEP"/>
    <property type="match status" value="1"/>
</dbReference>
<sequence>MPIAPSRRGRRTTVALALLTTTLVPGLAQLPALAPASATASLATADRGDIVGDLVSTIGDTVPGLSDLDLRGRVLPTRAQLAAADRLGPTTLRWNALGTPASLLPTDGALARATSPDPVRAARAFLEDHASLFGLTRAAMGDLEVVNAQELASYPDAQGRPTAPAGHAVLLRQRFGDLSPAIGSMVTVGVSRGEIAYVSSSLARVADGTSVPAAELSPVQAWVEAAANVGRSITGSVLSKIVETLDEATAGVVAWTRLAVPGFSEQQQVRLRALALADGTVRPVYETNVVDNTDGHAFAYTLMVDAVTGDVLHRAHQVENDSVQEVFQGAFTGTECGPKHPFELTDDATRTLTAVALALPLDDVVVKFFGPKDRLLFTGDLLTSPEVATYTAPEPLPAGVYSAQVCPFDEASAVLGMYALLVTTSDTGAPTPGGAAFAPTWSYFPANPSMSSTKVGTTPSNDVVGCWTATEGCTEPTGPFANVASPLAWDQVNVAGLSSMTTLGNNANTHEAWVSPLTPGGLFQAPISPVRDYTGEFTDAWNESGCAPTNLVPGGNDVNYVTGNLFVSHNRMHDYSYYLGFTEANYNMQLDNFGKGGVGADQEIGNVQAGALTSPVFDATGVATGRNNANQVTLQDGVPGITNQYLFQPAAGAFYAPCTDGSLDMGIVGHEYTHAISNRMIAGPDEGIGSQQGGAMGESWGDLVAAEYQFSHGYDNGGNIWAVGVYATGNKTTAIRNFSINRNPLNYSNYGYDTLGVQVHADGEIWSGTQWEVRQALVEKWDARFPYRDKKLQVACAEGTPNASPVAPQFCPGNRRWIQLLFDAFLLQQGSTTMLDARDAMLAADRMRFGGENQQVMWRAFARRGMGANATIAKADESDVTGGFATPKEPNATVRFTGGNGPTQVFVGMFEARTSPAADTDPRTKRISSTARFAPGTYDVIYVSRKGGFHRTTLQLRAGETRTVRMPEHRNLAAGAAGAKVIDATPGSLKTEALIDGTEDTNWAGITAENVDESNPYVAVDLAGGTSTIRRVQVSALLNPVDGPEDVDQASGSRFTALRRFAIEVCTSGCESSKARWTRVFTSAPDAFPSVRPRPTAPTQAMRSFRLPRPARAAAVRLVTLENQCTGFKGYAGELDNDPITTTDCATGSDRGTIVHAAELQVFSR</sequence>
<keyword evidence="5" id="KW-0645">Protease</keyword>
<name>A0A6J6SZZ9_9ZZZZ</name>
<dbReference type="Gene3D" id="3.10.170.10">
    <property type="match status" value="1"/>
</dbReference>
<evidence type="ECO:0000256" key="6">
    <source>
        <dbReference type="ARBA" id="ARBA00022723"/>
    </source>
</evidence>
<gene>
    <name evidence="11" type="ORF">UFOPK2761_01216</name>
</gene>
<evidence type="ECO:0000256" key="3">
    <source>
        <dbReference type="ARBA" id="ARBA00006006"/>
    </source>
</evidence>
<dbReference type="GO" id="GO:0004222">
    <property type="term" value="F:metalloendopeptidase activity"/>
    <property type="evidence" value="ECO:0007669"/>
    <property type="project" value="InterPro"/>
</dbReference>
<keyword evidence="8" id="KW-0862">Zinc</keyword>
<evidence type="ECO:0000256" key="4">
    <source>
        <dbReference type="ARBA" id="ARBA00022525"/>
    </source>
</evidence>
<evidence type="ECO:0000256" key="8">
    <source>
        <dbReference type="ARBA" id="ARBA00022833"/>
    </source>
</evidence>
<evidence type="ECO:0000256" key="9">
    <source>
        <dbReference type="ARBA" id="ARBA00023049"/>
    </source>
</evidence>
<evidence type="ECO:0000256" key="2">
    <source>
        <dbReference type="ARBA" id="ARBA00004613"/>
    </source>
</evidence>
<dbReference type="PANTHER" id="PTHR33478">
    <property type="entry name" value="EXTRACELLULAR METALLOPROTEINASE MEP"/>
    <property type="match status" value="1"/>
</dbReference>
<dbReference type="GO" id="GO:0006508">
    <property type="term" value="P:proteolysis"/>
    <property type="evidence" value="ECO:0007669"/>
    <property type="project" value="UniProtKB-KW"/>
</dbReference>
<evidence type="ECO:0000256" key="1">
    <source>
        <dbReference type="ARBA" id="ARBA00001947"/>
    </source>
</evidence>
<proteinExistence type="inferred from homology"/>
<keyword evidence="6" id="KW-0479">Metal-binding</keyword>
<dbReference type="EMBL" id="CAEZYQ010000008">
    <property type="protein sequence ID" value="CAB4740364.1"/>
    <property type="molecule type" value="Genomic_DNA"/>
</dbReference>
<keyword evidence="7" id="KW-0378">Hydrolase</keyword>
<organism evidence="11">
    <name type="scientific">freshwater metagenome</name>
    <dbReference type="NCBI Taxonomy" id="449393"/>
    <lineage>
        <taxon>unclassified sequences</taxon>
        <taxon>metagenomes</taxon>
        <taxon>ecological metagenomes</taxon>
    </lineage>
</organism>
<evidence type="ECO:0000256" key="10">
    <source>
        <dbReference type="ARBA" id="ARBA00023145"/>
    </source>
</evidence>
<dbReference type="GO" id="GO:0008270">
    <property type="term" value="F:zinc ion binding"/>
    <property type="evidence" value="ECO:0007669"/>
    <property type="project" value="InterPro"/>
</dbReference>
<keyword evidence="10" id="KW-0865">Zymogen</keyword>
<comment type="cofactor">
    <cofactor evidence="1">
        <name>Zn(2+)</name>
        <dbReference type="ChEBI" id="CHEBI:29105"/>
    </cofactor>
</comment>
<comment type="subcellular location">
    <subcellularLocation>
        <location evidence="2">Secreted</location>
    </subcellularLocation>
</comment>
<keyword evidence="4" id="KW-0964">Secreted</keyword>
<keyword evidence="9" id="KW-0482">Metalloprotease</keyword>
<dbReference type="Pfam" id="PF02128">
    <property type="entry name" value="Peptidase_M36"/>
    <property type="match status" value="1"/>
</dbReference>
<dbReference type="InterPro" id="IPR027268">
    <property type="entry name" value="Peptidase_M4/M1_CTD_sf"/>
</dbReference>
<dbReference type="SUPFAM" id="SSF55486">
    <property type="entry name" value="Metalloproteases ('zincins'), catalytic domain"/>
    <property type="match status" value="1"/>
</dbReference>